<sequence>MSSTTPTPPTTPATTPAHAHAAATATTSAALRSLHLIRVAFSLIWVALVFATSASLVSTDEPTVTAAVLLVIYPLWDVVATLLERRTAGAATGSVSRVTTANVALGLAATAGMIVVAAFATIATALLVFGVWALLSGAVQLVVGIRCRRTVGAQWPMIISGGQSVLAGVSIAAMSASATSGLSTVAGYSAFGAFWFLVSVIALSVRGRSAR</sequence>
<feature type="transmembrane region" description="Helical" evidence="1">
    <location>
        <begin position="125"/>
        <end position="145"/>
    </location>
</feature>
<dbReference type="Pfam" id="PF03729">
    <property type="entry name" value="DUF308"/>
    <property type="match status" value="1"/>
</dbReference>
<feature type="transmembrane region" description="Helical" evidence="1">
    <location>
        <begin position="95"/>
        <end position="119"/>
    </location>
</feature>
<protein>
    <recommendedName>
        <fullName evidence="4">DUF308 domain-containing protein</fullName>
    </recommendedName>
</protein>
<keyword evidence="1" id="KW-1133">Transmembrane helix</keyword>
<evidence type="ECO:0000256" key="1">
    <source>
        <dbReference type="SAM" id="Phobius"/>
    </source>
</evidence>
<dbReference type="EMBL" id="QQNA01000034">
    <property type="protein sequence ID" value="RDG39059.1"/>
    <property type="molecule type" value="Genomic_DNA"/>
</dbReference>
<keyword evidence="1" id="KW-0472">Membrane</keyword>
<accession>A0A370BF95</accession>
<dbReference type="OrthoDB" id="960912at2"/>
<keyword evidence="3" id="KW-1185">Reference proteome</keyword>
<keyword evidence="1" id="KW-0812">Transmembrane</keyword>
<name>A0A370BF95_9ACTN</name>
<feature type="transmembrane region" description="Helical" evidence="1">
    <location>
        <begin position="36"/>
        <end position="57"/>
    </location>
</feature>
<feature type="transmembrane region" description="Helical" evidence="1">
    <location>
        <begin position="63"/>
        <end position="83"/>
    </location>
</feature>
<evidence type="ECO:0000313" key="2">
    <source>
        <dbReference type="EMBL" id="RDG39059.1"/>
    </source>
</evidence>
<evidence type="ECO:0000313" key="3">
    <source>
        <dbReference type="Proteomes" id="UP000253741"/>
    </source>
</evidence>
<reference evidence="2 3" key="1">
    <citation type="submission" date="2018-07" db="EMBL/GenBank/DDBJ databases">
        <title>Streptomyces species from bats.</title>
        <authorList>
            <person name="Dunlap C."/>
        </authorList>
    </citation>
    <scope>NUCLEOTIDE SEQUENCE [LARGE SCALE GENOMIC DNA]</scope>
    <source>
        <strain evidence="2 3">AC230</strain>
    </source>
</reference>
<dbReference type="AlphaFoldDB" id="A0A370BF95"/>
<proteinExistence type="predicted"/>
<dbReference type="InterPro" id="IPR005325">
    <property type="entry name" value="DUF308_memb"/>
</dbReference>
<feature type="transmembrane region" description="Helical" evidence="1">
    <location>
        <begin position="185"/>
        <end position="205"/>
    </location>
</feature>
<organism evidence="2 3">
    <name type="scientific">Streptomyces corynorhini</name>
    <dbReference type="NCBI Taxonomy" id="2282652"/>
    <lineage>
        <taxon>Bacteria</taxon>
        <taxon>Bacillati</taxon>
        <taxon>Actinomycetota</taxon>
        <taxon>Actinomycetes</taxon>
        <taxon>Kitasatosporales</taxon>
        <taxon>Streptomycetaceae</taxon>
        <taxon>Streptomyces</taxon>
    </lineage>
</organism>
<feature type="transmembrane region" description="Helical" evidence="1">
    <location>
        <begin position="157"/>
        <end position="179"/>
    </location>
</feature>
<dbReference type="Proteomes" id="UP000253741">
    <property type="component" value="Unassembled WGS sequence"/>
</dbReference>
<evidence type="ECO:0008006" key="4">
    <source>
        <dbReference type="Google" id="ProtNLM"/>
    </source>
</evidence>
<gene>
    <name evidence="2" type="ORF">DVH02_06090</name>
</gene>
<comment type="caution">
    <text evidence="2">The sequence shown here is derived from an EMBL/GenBank/DDBJ whole genome shotgun (WGS) entry which is preliminary data.</text>
</comment>